<organism evidence="1 2">
    <name type="scientific">Caerostris darwini</name>
    <dbReference type="NCBI Taxonomy" id="1538125"/>
    <lineage>
        <taxon>Eukaryota</taxon>
        <taxon>Metazoa</taxon>
        <taxon>Ecdysozoa</taxon>
        <taxon>Arthropoda</taxon>
        <taxon>Chelicerata</taxon>
        <taxon>Arachnida</taxon>
        <taxon>Araneae</taxon>
        <taxon>Araneomorphae</taxon>
        <taxon>Entelegynae</taxon>
        <taxon>Araneoidea</taxon>
        <taxon>Araneidae</taxon>
        <taxon>Caerostris</taxon>
    </lineage>
</organism>
<dbReference type="Proteomes" id="UP001054837">
    <property type="component" value="Unassembled WGS sequence"/>
</dbReference>
<accession>A0AAV4MX63</accession>
<gene>
    <name evidence="1" type="ORF">CDAR_410491</name>
</gene>
<evidence type="ECO:0000313" key="2">
    <source>
        <dbReference type="Proteomes" id="UP001054837"/>
    </source>
</evidence>
<dbReference type="EMBL" id="BPLQ01000981">
    <property type="protein sequence ID" value="GIX77065.1"/>
    <property type="molecule type" value="Genomic_DNA"/>
</dbReference>
<protein>
    <submittedName>
        <fullName evidence="1">Uncharacterized protein</fullName>
    </submittedName>
</protein>
<evidence type="ECO:0000313" key="1">
    <source>
        <dbReference type="EMBL" id="GIX77065.1"/>
    </source>
</evidence>
<proteinExistence type="predicted"/>
<comment type="caution">
    <text evidence="1">The sequence shown here is derived from an EMBL/GenBank/DDBJ whole genome shotgun (WGS) entry which is preliminary data.</text>
</comment>
<name>A0AAV4MX63_9ARAC</name>
<keyword evidence="2" id="KW-1185">Reference proteome</keyword>
<reference evidence="1 2" key="1">
    <citation type="submission" date="2021-06" db="EMBL/GenBank/DDBJ databases">
        <title>Caerostris darwini draft genome.</title>
        <authorList>
            <person name="Kono N."/>
            <person name="Arakawa K."/>
        </authorList>
    </citation>
    <scope>NUCLEOTIDE SEQUENCE [LARGE SCALE GENOMIC DNA]</scope>
</reference>
<sequence>MTVGSVGAIGHGLTSEKSVLSVDELTVCQDEVVRKCCSLASSERDMNRYCLSGQPVKVNSKLIDFLMLLSVDVFHLMWHIRLWEVSGQLDMGLTREKSVLSADESAVCQDKVIRKWLLTYFC</sequence>
<dbReference type="AlphaFoldDB" id="A0AAV4MX63"/>